<dbReference type="AlphaFoldDB" id="A0A9X9LP06"/>
<dbReference type="EMBL" id="CYRY02009397">
    <property type="protein sequence ID" value="VCW77807.1"/>
    <property type="molecule type" value="Genomic_DNA"/>
</dbReference>
<evidence type="ECO:0000313" key="2">
    <source>
        <dbReference type="EMBL" id="VCW77807.1"/>
    </source>
</evidence>
<gene>
    <name evidence="2" type="ORF">BN2614_LOCUS1</name>
</gene>
<protein>
    <submittedName>
        <fullName evidence="2">Uncharacterized protein</fullName>
    </submittedName>
</protein>
<keyword evidence="3" id="KW-1185">Reference proteome</keyword>
<feature type="compositionally biased region" description="Basic and acidic residues" evidence="1">
    <location>
        <begin position="1"/>
        <end position="13"/>
    </location>
</feature>
<feature type="region of interest" description="Disordered" evidence="1">
    <location>
        <begin position="1"/>
        <end position="78"/>
    </location>
</feature>
<name>A0A9X9LP06_GULGU</name>
<proteinExistence type="predicted"/>
<reference evidence="2 3" key="1">
    <citation type="submission" date="2018-10" db="EMBL/GenBank/DDBJ databases">
        <authorList>
            <person name="Ekblom R."/>
            <person name="Jareborg N."/>
        </authorList>
    </citation>
    <scope>NUCLEOTIDE SEQUENCE [LARGE SCALE GENOMIC DNA]</scope>
    <source>
        <tissue evidence="2">Muscle</tissue>
    </source>
</reference>
<sequence>MADKTCTPEERSISMEQPNPSTEKAAPRPKRKKEKKGPCQPKPRSSGKVQKKTTKAKRPLQRNLRKETSPSSPSCSRIRKAAIRPMIFICYHKGTKAHSEHGENGMQGHWKMQPSQVTFCAASKCRAWARKLELATASYEAAVENC</sequence>
<evidence type="ECO:0000256" key="1">
    <source>
        <dbReference type="SAM" id="MobiDB-lite"/>
    </source>
</evidence>
<feature type="compositionally biased region" description="Basic residues" evidence="1">
    <location>
        <begin position="49"/>
        <end position="60"/>
    </location>
</feature>
<comment type="caution">
    <text evidence="2">The sequence shown here is derived from an EMBL/GenBank/DDBJ whole genome shotgun (WGS) entry which is preliminary data.</text>
</comment>
<accession>A0A9X9LP06</accession>
<evidence type="ECO:0000313" key="3">
    <source>
        <dbReference type="Proteomes" id="UP000269945"/>
    </source>
</evidence>
<organism evidence="2 3">
    <name type="scientific">Gulo gulo</name>
    <name type="common">Wolverine</name>
    <name type="synonym">Gluton</name>
    <dbReference type="NCBI Taxonomy" id="48420"/>
    <lineage>
        <taxon>Eukaryota</taxon>
        <taxon>Metazoa</taxon>
        <taxon>Chordata</taxon>
        <taxon>Craniata</taxon>
        <taxon>Vertebrata</taxon>
        <taxon>Euteleostomi</taxon>
        <taxon>Mammalia</taxon>
        <taxon>Eutheria</taxon>
        <taxon>Laurasiatheria</taxon>
        <taxon>Carnivora</taxon>
        <taxon>Caniformia</taxon>
        <taxon>Musteloidea</taxon>
        <taxon>Mustelidae</taxon>
        <taxon>Guloninae</taxon>
        <taxon>Gulo</taxon>
    </lineage>
</organism>
<dbReference type="Proteomes" id="UP000269945">
    <property type="component" value="Unassembled WGS sequence"/>
</dbReference>